<protein>
    <submittedName>
        <fullName evidence="3">Uncharacterized protein</fullName>
    </submittedName>
</protein>
<evidence type="ECO:0000256" key="1">
    <source>
        <dbReference type="SAM" id="MobiDB-lite"/>
    </source>
</evidence>
<evidence type="ECO:0000256" key="2">
    <source>
        <dbReference type="SAM" id="Phobius"/>
    </source>
</evidence>
<gene>
    <name evidence="3" type="ordered locus">ZPR_1146</name>
</gene>
<keyword evidence="2" id="KW-0812">Transmembrane</keyword>
<organism evidence="3 4">
    <name type="scientific">Zunongwangia profunda (strain DSM 18752 / CCTCC AB 206139 / SM-A87)</name>
    <name type="common">Wangia profunda</name>
    <dbReference type="NCBI Taxonomy" id="655815"/>
    <lineage>
        <taxon>Bacteria</taxon>
        <taxon>Pseudomonadati</taxon>
        <taxon>Bacteroidota</taxon>
        <taxon>Flavobacteriia</taxon>
        <taxon>Flavobacteriales</taxon>
        <taxon>Flavobacteriaceae</taxon>
        <taxon>Zunongwangia</taxon>
    </lineage>
</organism>
<accession>D5BIN9</accession>
<name>D5BIN9_ZUNPS</name>
<dbReference type="HOGENOM" id="CLU_2793201_0_0_10"/>
<proteinExistence type="predicted"/>
<evidence type="ECO:0000313" key="4">
    <source>
        <dbReference type="Proteomes" id="UP000001654"/>
    </source>
</evidence>
<feature type="transmembrane region" description="Helical" evidence="2">
    <location>
        <begin position="46"/>
        <end position="67"/>
    </location>
</feature>
<feature type="compositionally biased region" description="Basic and acidic residues" evidence="1">
    <location>
        <begin position="7"/>
        <end position="30"/>
    </location>
</feature>
<dbReference type="Proteomes" id="UP000001654">
    <property type="component" value="Chromosome"/>
</dbReference>
<keyword evidence="4" id="KW-1185">Reference proteome</keyword>
<keyword evidence="2" id="KW-0472">Membrane</keyword>
<dbReference type="KEGG" id="zpr:ZPR_1146"/>
<sequence length="68" mass="7645">MASNNHQTERRPDSRTENKSSKSPESERSIRDHKNPVIRFFAKSGYAIWIIILGIGGILAFFATIVAL</sequence>
<reference evidence="3 4" key="1">
    <citation type="journal article" date="2010" name="BMC Genomics">
        <title>The complete genome of Zunongwangia profunda SM-A87 reveals its adaptation to the deep-sea environment and ecological role in sedimentary organic nitrogen degradation.</title>
        <authorList>
            <person name="Qin Q.L."/>
            <person name="Zhang X.Y."/>
            <person name="Wang X.M."/>
            <person name="Liu G.M."/>
            <person name="Chen X.L."/>
            <person name="Xie B.B."/>
            <person name="Dang H.Y."/>
            <person name="Zhou B.C."/>
            <person name="Yu J."/>
            <person name="Zhang Y.Z."/>
        </authorList>
    </citation>
    <scope>NUCLEOTIDE SEQUENCE [LARGE SCALE GENOMIC DNA]</scope>
    <source>
        <strain evidence="4">DSM 18752 / CCTCC AB 206139 / SM-A87</strain>
    </source>
</reference>
<dbReference type="AlphaFoldDB" id="D5BIN9"/>
<feature type="region of interest" description="Disordered" evidence="1">
    <location>
        <begin position="1"/>
        <end position="30"/>
    </location>
</feature>
<keyword evidence="2" id="KW-1133">Transmembrane helix</keyword>
<dbReference type="EMBL" id="CP001650">
    <property type="protein sequence ID" value="ADF51491.1"/>
    <property type="molecule type" value="Genomic_DNA"/>
</dbReference>
<evidence type="ECO:0000313" key="3">
    <source>
        <dbReference type="EMBL" id="ADF51491.1"/>
    </source>
</evidence>
<dbReference type="RefSeq" id="WP_013070643.1">
    <property type="nucleotide sequence ID" value="NC_014041.1"/>
</dbReference>